<protein>
    <submittedName>
        <fullName evidence="6">2Fe-2S iron-sulfur cluster binding domain-containing protein</fullName>
    </submittedName>
</protein>
<dbReference type="PROSITE" id="PS51085">
    <property type="entry name" value="2FE2S_FER_2"/>
    <property type="match status" value="1"/>
</dbReference>
<dbReference type="InterPro" id="IPR001041">
    <property type="entry name" value="2Fe-2S_ferredoxin-type"/>
</dbReference>
<dbReference type="SUPFAM" id="SSF54292">
    <property type="entry name" value="2Fe-2S ferredoxin-like"/>
    <property type="match status" value="1"/>
</dbReference>
<comment type="cofactor">
    <cofactor evidence="1">
        <name>FAD</name>
        <dbReference type="ChEBI" id="CHEBI:57692"/>
    </cofactor>
</comment>
<keyword evidence="3" id="KW-0411">Iron-sulfur</keyword>
<dbReference type="PANTHER" id="PTHR47354">
    <property type="entry name" value="NADH OXIDOREDUCTASE HCR"/>
    <property type="match status" value="1"/>
</dbReference>
<reference evidence="6 7" key="1">
    <citation type="submission" date="2020-04" db="EMBL/GenBank/DDBJ databases">
        <authorList>
            <person name="Klaysubun C."/>
            <person name="Duangmal K."/>
            <person name="Lipun K."/>
        </authorList>
    </citation>
    <scope>NUCLEOTIDE SEQUENCE [LARGE SCALE GENOMIC DNA]</scope>
    <source>
        <strain evidence="6 7">DSM 45300</strain>
    </source>
</reference>
<dbReference type="InterPro" id="IPR036010">
    <property type="entry name" value="2Fe-2S_ferredoxin-like_sf"/>
</dbReference>
<dbReference type="InterPro" id="IPR012675">
    <property type="entry name" value="Beta-grasp_dom_sf"/>
</dbReference>
<evidence type="ECO:0000259" key="4">
    <source>
        <dbReference type="PROSITE" id="PS51085"/>
    </source>
</evidence>
<dbReference type="Proteomes" id="UP000586918">
    <property type="component" value="Unassembled WGS sequence"/>
</dbReference>
<dbReference type="Gene3D" id="2.40.30.10">
    <property type="entry name" value="Translation factors"/>
    <property type="match status" value="1"/>
</dbReference>
<keyword evidence="2" id="KW-0408">Iron</keyword>
<evidence type="ECO:0000256" key="2">
    <source>
        <dbReference type="ARBA" id="ARBA00022714"/>
    </source>
</evidence>
<gene>
    <name evidence="6" type="ORF">HF519_15830</name>
</gene>
<dbReference type="Pfam" id="PF00970">
    <property type="entry name" value="FAD_binding_6"/>
    <property type="match status" value="1"/>
</dbReference>
<dbReference type="InterPro" id="IPR017927">
    <property type="entry name" value="FAD-bd_FR_type"/>
</dbReference>
<dbReference type="SUPFAM" id="SSF52343">
    <property type="entry name" value="Ferredoxin reductase-like, C-terminal NADP-linked domain"/>
    <property type="match status" value="1"/>
</dbReference>
<keyword evidence="2" id="KW-0001">2Fe-2S</keyword>
<sequence length="329" mass="35615">MTGFAVTIAPGGPTFEVRERERILVAARRAGVWLPFECGWGSCSTCKVTLVEGEVDLLFAGAPAVTVRDARRQRILTCQTTPRSDLVIKPLTVGSVPSAERPTTDHTGELIGREELGPDIRRFSFRLERPADFRAGQYAILHLGDGVRRCYSMSNRPGSPLVEFVTKRYPGRLGSERLHGLPLGGCVELELPYGDMWLRPGSRPVVLIAGGTGISPVLALLLQLHGAADPRPVQIFYGANSRAELVCWNELETLVAGLPHGRLHGALACPDTAWPGASGLVTAALAEHLQAADAGDHYLAGPPPMVDAVLAHLRERDVELTRVHYDRFG</sequence>
<dbReference type="Pfam" id="PF00111">
    <property type="entry name" value="Fer2"/>
    <property type="match status" value="1"/>
</dbReference>
<comment type="caution">
    <text evidence="6">The sequence shown here is derived from an EMBL/GenBank/DDBJ whole genome shotgun (WGS) entry which is preliminary data.</text>
</comment>
<dbReference type="InterPro" id="IPR050415">
    <property type="entry name" value="MRET"/>
</dbReference>
<dbReference type="AlphaFoldDB" id="A0A848DKG1"/>
<evidence type="ECO:0000256" key="1">
    <source>
        <dbReference type="ARBA" id="ARBA00001974"/>
    </source>
</evidence>
<feature type="domain" description="FAD-binding FR-type" evidence="5">
    <location>
        <begin position="103"/>
        <end position="199"/>
    </location>
</feature>
<dbReference type="InterPro" id="IPR008333">
    <property type="entry name" value="Cbr1-like_FAD-bd_dom"/>
</dbReference>
<evidence type="ECO:0000313" key="6">
    <source>
        <dbReference type="EMBL" id="NMH93016.1"/>
    </source>
</evidence>
<name>A0A848DKG1_9PSEU</name>
<evidence type="ECO:0000256" key="3">
    <source>
        <dbReference type="ARBA" id="ARBA00023014"/>
    </source>
</evidence>
<dbReference type="PROSITE" id="PS51384">
    <property type="entry name" value="FAD_FR"/>
    <property type="match status" value="1"/>
</dbReference>
<dbReference type="GO" id="GO:0016491">
    <property type="term" value="F:oxidoreductase activity"/>
    <property type="evidence" value="ECO:0007669"/>
    <property type="project" value="InterPro"/>
</dbReference>
<dbReference type="GO" id="GO:0051537">
    <property type="term" value="F:2 iron, 2 sulfur cluster binding"/>
    <property type="evidence" value="ECO:0007669"/>
    <property type="project" value="UniProtKB-KW"/>
</dbReference>
<dbReference type="PANTHER" id="PTHR47354:SF5">
    <property type="entry name" value="PROTEIN RFBI"/>
    <property type="match status" value="1"/>
</dbReference>
<dbReference type="Gene3D" id="3.40.50.80">
    <property type="entry name" value="Nucleotide-binding domain of ferredoxin-NADP reductase (FNR) module"/>
    <property type="match status" value="1"/>
</dbReference>
<dbReference type="InterPro" id="IPR039261">
    <property type="entry name" value="FNR_nucleotide-bd"/>
</dbReference>
<keyword evidence="7" id="KW-1185">Reference proteome</keyword>
<dbReference type="InterPro" id="IPR017938">
    <property type="entry name" value="Riboflavin_synthase-like_b-brl"/>
</dbReference>
<dbReference type="RefSeq" id="WP_169413719.1">
    <property type="nucleotide sequence ID" value="NZ_JAAXKZ010000055.1"/>
</dbReference>
<dbReference type="PRINTS" id="PR00410">
    <property type="entry name" value="PHEHYDRXLASE"/>
</dbReference>
<dbReference type="Gene3D" id="3.10.20.30">
    <property type="match status" value="1"/>
</dbReference>
<dbReference type="EMBL" id="JAAXKZ010000055">
    <property type="protein sequence ID" value="NMH93016.1"/>
    <property type="molecule type" value="Genomic_DNA"/>
</dbReference>
<dbReference type="PROSITE" id="PS00197">
    <property type="entry name" value="2FE2S_FER_1"/>
    <property type="match status" value="1"/>
</dbReference>
<organism evidence="6 7">
    <name type="scientific">Pseudonocardia bannensis</name>
    <dbReference type="NCBI Taxonomy" id="630973"/>
    <lineage>
        <taxon>Bacteria</taxon>
        <taxon>Bacillati</taxon>
        <taxon>Actinomycetota</taxon>
        <taxon>Actinomycetes</taxon>
        <taxon>Pseudonocardiales</taxon>
        <taxon>Pseudonocardiaceae</taxon>
        <taxon>Pseudonocardia</taxon>
    </lineage>
</organism>
<evidence type="ECO:0000259" key="5">
    <source>
        <dbReference type="PROSITE" id="PS51384"/>
    </source>
</evidence>
<proteinExistence type="predicted"/>
<evidence type="ECO:0000313" key="7">
    <source>
        <dbReference type="Proteomes" id="UP000586918"/>
    </source>
</evidence>
<keyword evidence="2" id="KW-0479">Metal-binding</keyword>
<dbReference type="Pfam" id="PF00175">
    <property type="entry name" value="NAD_binding_1"/>
    <property type="match status" value="1"/>
</dbReference>
<dbReference type="InterPro" id="IPR006058">
    <property type="entry name" value="2Fe2S_fd_BS"/>
</dbReference>
<dbReference type="SUPFAM" id="SSF63380">
    <property type="entry name" value="Riboflavin synthase domain-like"/>
    <property type="match status" value="1"/>
</dbReference>
<accession>A0A848DKG1</accession>
<feature type="domain" description="2Fe-2S ferredoxin-type" evidence="4">
    <location>
        <begin position="4"/>
        <end position="94"/>
    </location>
</feature>
<dbReference type="CDD" id="cd00207">
    <property type="entry name" value="fer2"/>
    <property type="match status" value="1"/>
</dbReference>
<dbReference type="InterPro" id="IPR001433">
    <property type="entry name" value="OxRdtase_FAD/NAD-bd"/>
</dbReference>